<dbReference type="EMBL" id="BJCL01000003">
    <property type="protein sequence ID" value="GCL62574.1"/>
    <property type="molecule type" value="Genomic_DNA"/>
</dbReference>
<protein>
    <submittedName>
        <fullName evidence="1">Uncharacterized protein</fullName>
    </submittedName>
</protein>
<dbReference type="AlphaFoldDB" id="A0A480ALX2"/>
<dbReference type="OrthoDB" id="9154632at2"/>
<evidence type="ECO:0000313" key="2">
    <source>
        <dbReference type="Proteomes" id="UP000301751"/>
    </source>
</evidence>
<keyword evidence="2" id="KW-1185">Reference proteome</keyword>
<accession>A0A480ALX2</accession>
<organism evidence="1 2">
    <name type="scientific">Pseudaquabacterium pictum</name>
    <dbReference type="NCBI Taxonomy" id="2315236"/>
    <lineage>
        <taxon>Bacteria</taxon>
        <taxon>Pseudomonadati</taxon>
        <taxon>Pseudomonadota</taxon>
        <taxon>Betaproteobacteria</taxon>
        <taxon>Burkholderiales</taxon>
        <taxon>Sphaerotilaceae</taxon>
        <taxon>Pseudaquabacterium</taxon>
    </lineage>
</organism>
<dbReference type="RefSeq" id="WP_137732325.1">
    <property type="nucleotide sequence ID" value="NZ_BJCL01000003.1"/>
</dbReference>
<comment type="caution">
    <text evidence="1">The sequence shown here is derived from an EMBL/GenBank/DDBJ whole genome shotgun (WGS) entry which is preliminary data.</text>
</comment>
<dbReference type="Proteomes" id="UP000301751">
    <property type="component" value="Unassembled WGS sequence"/>
</dbReference>
<gene>
    <name evidence="1" type="ORF">AQPW35_16550</name>
</gene>
<name>A0A480ALX2_9BURK</name>
<evidence type="ECO:0000313" key="1">
    <source>
        <dbReference type="EMBL" id="GCL62574.1"/>
    </source>
</evidence>
<reference evidence="2" key="1">
    <citation type="submission" date="2019-03" db="EMBL/GenBank/DDBJ databases">
        <title>Aquabacterium pictum sp.nov., the first bacteriochlorophyll a-containing freshwater bacterium in the genus Aquabacterium of the class Betaproteobacteria.</title>
        <authorList>
            <person name="Hirose S."/>
            <person name="Tank M."/>
            <person name="Hara E."/>
            <person name="Tamaki H."/>
            <person name="Takaichi S."/>
            <person name="Haruta S."/>
            <person name="Hanada S."/>
        </authorList>
    </citation>
    <scope>NUCLEOTIDE SEQUENCE [LARGE SCALE GENOMIC DNA]</scope>
    <source>
        <strain evidence="2">W35</strain>
    </source>
</reference>
<sequence>MSVPPNIDRFNKTTLLVLDKLYLAFPIPVEISASKVAMDTLPSDAEYDESFKAIEPVYWTIEFLRKEGFIEYSEATLDGTTFVQARLTTKSLALLGQVPSALEPQVSVSDKIRGVVKGGMKEASAEAVKKVVESLFTNAPTLVSLGQSIAGTTQ</sequence>
<proteinExistence type="predicted"/>